<protein>
    <submittedName>
        <fullName evidence="1">Uncharacterized protein</fullName>
    </submittedName>
</protein>
<dbReference type="EMBL" id="BART01025387">
    <property type="protein sequence ID" value="GAH00275.1"/>
    <property type="molecule type" value="Genomic_DNA"/>
</dbReference>
<accession>X1CW01</accession>
<comment type="caution">
    <text evidence="1">The sequence shown here is derived from an EMBL/GenBank/DDBJ whole genome shotgun (WGS) entry which is preliminary data.</text>
</comment>
<organism evidence="1">
    <name type="scientific">marine sediment metagenome</name>
    <dbReference type="NCBI Taxonomy" id="412755"/>
    <lineage>
        <taxon>unclassified sequences</taxon>
        <taxon>metagenomes</taxon>
        <taxon>ecological metagenomes</taxon>
    </lineage>
</organism>
<reference evidence="1" key="1">
    <citation type="journal article" date="2014" name="Front. Microbiol.">
        <title>High frequency of phylogenetically diverse reductive dehalogenase-homologous genes in deep subseafloor sedimentary metagenomes.</title>
        <authorList>
            <person name="Kawai M."/>
            <person name="Futagami T."/>
            <person name="Toyoda A."/>
            <person name="Takaki Y."/>
            <person name="Nishi S."/>
            <person name="Hori S."/>
            <person name="Arai W."/>
            <person name="Tsubouchi T."/>
            <person name="Morono Y."/>
            <person name="Uchiyama I."/>
            <person name="Ito T."/>
            <person name="Fujiyama A."/>
            <person name="Inagaki F."/>
            <person name="Takami H."/>
        </authorList>
    </citation>
    <scope>NUCLEOTIDE SEQUENCE</scope>
    <source>
        <strain evidence="1">Expedition CK06-06</strain>
    </source>
</reference>
<name>X1CW01_9ZZZZ</name>
<proteinExistence type="predicted"/>
<gene>
    <name evidence="1" type="ORF">S01H4_45578</name>
</gene>
<evidence type="ECO:0000313" key="1">
    <source>
        <dbReference type="EMBL" id="GAH00275.1"/>
    </source>
</evidence>
<sequence length="76" mass="8323">VRVGVAYTLGDGVWDTTDLTRSAGDPNVWLGTIRDEETIEWFVQALDGAGNVAINDNKGAYLDTPANRVWLPFISQ</sequence>
<dbReference type="AlphaFoldDB" id="X1CW01"/>
<feature type="non-terminal residue" evidence="1">
    <location>
        <position position="1"/>
    </location>
</feature>